<evidence type="ECO:0000256" key="5">
    <source>
        <dbReference type="ARBA" id="ARBA00022801"/>
    </source>
</evidence>
<name>A0ABP0NSM6_9DINO</name>
<dbReference type="InterPro" id="IPR051346">
    <property type="entry name" value="OTU_Deubiquitinase"/>
</dbReference>
<keyword evidence="3" id="KW-0645">Protease</keyword>
<keyword evidence="5" id="KW-0378">Hydrolase</keyword>
<dbReference type="InterPro" id="IPR022105">
    <property type="entry name" value="DUF3645"/>
</dbReference>
<dbReference type="Pfam" id="PF12340">
    <property type="entry name" value="DUF3638"/>
    <property type="match status" value="1"/>
</dbReference>
<feature type="region of interest" description="Disordered" evidence="8">
    <location>
        <begin position="1837"/>
        <end position="1872"/>
    </location>
</feature>
<dbReference type="Pfam" id="PF12359">
    <property type="entry name" value="DUF3645"/>
    <property type="match status" value="1"/>
</dbReference>
<dbReference type="EMBL" id="CAXAMM010030635">
    <property type="protein sequence ID" value="CAK9066792.1"/>
    <property type="molecule type" value="Genomic_DNA"/>
</dbReference>
<evidence type="ECO:0000256" key="8">
    <source>
        <dbReference type="SAM" id="MobiDB-lite"/>
    </source>
</evidence>
<accession>A0ABP0NSM6</accession>
<feature type="compositionally biased region" description="Basic residues" evidence="8">
    <location>
        <begin position="698"/>
        <end position="709"/>
    </location>
</feature>
<evidence type="ECO:0000313" key="12">
    <source>
        <dbReference type="Proteomes" id="UP001642464"/>
    </source>
</evidence>
<keyword evidence="12" id="KW-1185">Reference proteome</keyword>
<evidence type="ECO:0000256" key="7">
    <source>
        <dbReference type="SAM" id="Coils"/>
    </source>
</evidence>
<evidence type="ECO:0000259" key="9">
    <source>
        <dbReference type="Pfam" id="PF12340"/>
    </source>
</evidence>
<dbReference type="PANTHER" id="PTHR13367:SF33">
    <property type="entry name" value="P-LOOP CONTAINING NUCLEOSIDE TRIPHOSPHATE HYDROLASE PROTEIN"/>
    <property type="match status" value="1"/>
</dbReference>
<feature type="compositionally biased region" description="Basic and acidic residues" evidence="8">
    <location>
        <begin position="1859"/>
        <end position="1872"/>
    </location>
</feature>
<evidence type="ECO:0000256" key="3">
    <source>
        <dbReference type="ARBA" id="ARBA00022670"/>
    </source>
</evidence>
<keyword evidence="6" id="KW-0788">Thiol protease</keyword>
<feature type="compositionally biased region" description="Basic and acidic residues" evidence="8">
    <location>
        <begin position="1837"/>
        <end position="1852"/>
    </location>
</feature>
<feature type="coiled-coil region" evidence="7">
    <location>
        <begin position="2183"/>
        <end position="2210"/>
    </location>
</feature>
<evidence type="ECO:0000259" key="10">
    <source>
        <dbReference type="Pfam" id="PF12359"/>
    </source>
</evidence>
<gene>
    <name evidence="11" type="ORF">SCF082_LOCUS33920</name>
</gene>
<reference evidence="11 12" key="1">
    <citation type="submission" date="2024-02" db="EMBL/GenBank/DDBJ databases">
        <authorList>
            <person name="Chen Y."/>
            <person name="Shah S."/>
            <person name="Dougan E. K."/>
            <person name="Thang M."/>
            <person name="Chan C."/>
        </authorList>
    </citation>
    <scope>NUCLEOTIDE SEQUENCE [LARGE SCALE GENOMIC DNA]</scope>
</reference>
<dbReference type="InterPro" id="IPR022099">
    <property type="entry name" value="DUF3638"/>
</dbReference>
<keyword evidence="7" id="KW-0175">Coiled coil</keyword>
<evidence type="ECO:0000256" key="6">
    <source>
        <dbReference type="ARBA" id="ARBA00022807"/>
    </source>
</evidence>
<feature type="coiled-coil region" evidence="7">
    <location>
        <begin position="1912"/>
        <end position="1967"/>
    </location>
</feature>
<sequence>MAGLHHIAGRLLHFGEPDRCTPRGNVQQVLRGFMECLRMANHDQKDILGLSEVSETLMKALASWSSAIDIHEAGRPEAMEKHIVKTVNSGGILMLPILAREALVVVYPEDADELCIIVVSLTGECKFGSSGSKILEGGGLKNAVEMRRWAQLPCFPARWIQKSMFLLPEVIEWLSVLATKKYDPTWNYATHKAEDERFFYDYLLPYLKGRPGATVSHRKMIESGPYGHVRFGLHALLLHALGLPHAVYKRVIVFSQLCALQQFAVYFQDPNGLAALPQPALERLFDFLPRDDVKRVLAASRLWGYQVLPVYFGEGRTHLQKFDQNHPAHCRRMEGLYDRLLEIMQGVARKLCKISSRDDLEDKGNHEFTCMAKAQLKLLRSKMSKEGVLANLEQSRDESADLHSALQLVGNIEGSLEIPASIPQFLHYVNTALFAPSVEEQGAVACQPQATQCPDLMRDDSDDLLHGLDALKSWLEAADDENHFRVVVLFEERILTLAMSGDSLRDWPTDFITNSSEATALSIQLSRTLEAYVAVCEKPNQPWGALRHSRIVLVAWTMACLQDVLLREHQGDAFKHVLQDFRPPLAAHALEHLLLPEKRWMQLGHRVESYLTSKAHLKHQLFVPGKDNVEDFIALAGVATSHLPEVIKAWEEAREKAQKAEKEWQDRSDQKDAWANSLAQAIEHDTQLLQMSDQQQPWRRRKTSQTSKRRLAEEQCESRRRRQTEGHALQRPLPAKVEPLPQMSEHEAEARAIIFSIHLPEELSLLGSSFCLARHLWDFDAGRPCEVLAQPAFSWHSHFLEFSTTIVPSLQAAGRFELFADLDATFRSGQQKDSYNLPLNKNIGFYHPDAELEGLQLLWRWQGVLVNPFQTSWPDPNAPPELYRMEFPADQNEEWSEEWILALPKENGILAQLPLHSQGMFQGITKAQFRSLGCIASCPHLHLRRLLPALHSGELPIEDSRVKAVCQQILYRFGPSDVPRCFLGRSCKEDLLELADWPSVKALPEQVQALETERGSIEALTCLMICCSYVAQFEKESHPKEAIQTCRRVLEAWAQEARCRFRDQDQQAPGAEEVRKRFANVLFSYIHSFRLVPADGLSTKEALQLAKARIDLENCLVISGSLLNEADMDAVNEVCFLHEHQLADRNILDELLAEFLPGQQPTVPCSWKAPADSPFEMWRLAHTTDGLVAMHPSRGLLLFNGKPVGYLPREIRSHPQFKEMFSDVTCSACPLAKQGVDIFEAGPVNDKTYVLGLLPHGELFIQEKTMQADAVLTLLPADYMAEVGLRKALVENYTHWFCASENTIWFRPKANSDGRDYSLQVSSGWRGRLICTLKQSGGCKMQVFLPSEPGIAHLVKALTFVEPSQFVEYLGEPCAGKLKEVYFLRLGLKFTVHDGERGRTLKSEDFPGHQLAAKQTLGMLCGFRCFLLLEEARPVLRESSENWPAPAGLVVVPEGKINTQGSHDGFLRCVLQFKGFRRKFSHFKIHWEDGQLEIPTVVGRLQLASLLWACARMEPELLFGRPAQWKALELLRQCWQNQPFEKEAAHWLHWLSKTANKGGAASMELKYVLTELAKGEAALRPFDTDESSEISWSCIEKTSLADNAAKYWLRAATLRGLGEEWRLLNSIEEAEAFGSAPEFKEVTHRPSAAAFQFAENATISRKKFPPSKAVKDGLNKWVTSKVFMSQLAFGICRSDAALAWVGWPQQLPLPPESELASLWRVAHEDADGGTRTSSFLQKMARLWQATNEDADSCRILRARLGFASVFDTQQSTQPKFHWHIALGCAMSYFPSSFPKLPKWARRAVLPELSPLEKPDSIATYLLLLKCLVPRSEEECRSAEGVRPSEADSKRWQELNSSNKENESLKKKKEEGQDFRSSEGLVRSLILDVRYQLGGQDEQRRLDSLWRSCQRKLHDLQMKETNLQNKANKLAQDEHANAQDKAEYQKDLEQLKADKRSLADRKQSMKDLRGRHIKEEVHRRWSLHKTQEEHVVKCVDQQCEIERQKLKVESDAVQQRQGQIPRTESSSNRATKKVGRLQFIQQVTNEERMNCDACEAHAHKRATRSVKSRLTRVQQTEMNHKVAEVLSQLDRWFEGWDGDEWEAHQQTQENNVWRLIQTASPHRPASVEEVQAVADAWENVSVKLAEWIHDRSNTAVDSQVEFDLVHLANSGGFSIAVNQLTDAMEEVRLRVDVQETLIQKLENNAQMWTRQRLIDRLFMVYEQVQQQCPEWDFSGGLQPPIVPVVKPIPKQSFPDLHMPKFEDLRQELSKRLSAAIKSAAQKVVEKPHFPLEIPPSSVIERKLSQGPGRSLHQSLKESWDAEFERPQKSEVLAKQVLAGYRKSFAEVVSQEAVRLRGVVLESWRKVFFAISDVPEDARGEAFKALQITCAAGTAERARLVALLAAPPGQWPDLKPLNPFFEDGDGYDRSSRCSLFPRWTAQDKQSQIPAKLRNALREVVQLQGLATSLCRVSHELNGEISAILQRQVADLLEMPTALTRPDEWLQFEWEQRLVCRPVQLHVANTMTKSDFDKKVLQLNMGEGKSKVILPLLCTAVADGKQLVRVVVLGSLLDAAIDHFRNVLGGMLGRRIYLVHFDRTKTITEESIGALMNQLRECRKMGGVLLMTEESTRSLQLKLRECCLRETPNKLASAFAGIFSEGLHSVVDFFDEVDEALRLQNEQIYTLGSRQDLDGGTMRWKVPFAIFRLLKKDQEVKQKLLELSSKNMVEISESSCSTATGAEFPRLRFVELHRNGEDWADLSQSLCEGLLSTTEKHEKLGGLRNLPLKTRDRLREFILNPNLSDEKLKEILELVQEDDSNPSLPQAALTARGLFAGDILRSALHKRHRVEFGVDNVTWRCEMAIPFRFKDAPSERTEFGHPDLAITLTLRAYAEDGLTRQSFRRVLQWLKDLTLKEQTRHYRLWLWAAAIEDDLQTGAVHKAVAKRLKIPRAAEGLTFDDEMIDLLWPKLGKNLQVVETFLEEFVFPKETRQFPFKVSSSAWDLAAGRLRGFSGTADNRQLLPLGVQQYEDDMLKHTDGQALRRLCDPEMGGPSPVKMIEHKEPLQILEEILIAQSEVHVSVLIDCGALLTGMSNRQVAEAVLKLSPHRFRAAIYFDDENQIMVLDSDGKDTPLAKSPLQPAHECFTYLDDKHTRGTDLRFAPAAVGAVTVCKKTTKDRLVQACMRMRSLGLGQKVMLFVDSEAGRQLAAEGGQHGVEPSVELVLAFVTARTAEELKSAIVHWALQGSAFATRVPFLEHVQGGFGPECRRLAKLCREPENFQLTSYCQSLAACPSEEEIPRRALDAPEQILKNADLTPQETQRWRERAHKRIRNQLAYLHDHKLLCSEGVLVTSMDEEQEREREQEKEREKEIEIETEAEVCPPPVQAHTPLAEKQWEWGHALQKGFVSDCLNECDGCPRLHAMTADELERCGMHLPQLLDFRDMPSHLFITSNWLCSVQITDDHCSPLERAHALRAVDTFLLSGNDQVTSIILLSGWEASNVLVEMRYLSKHAPQRATQAEEFFAQLCHLSDTGKSMSVCRVGYPKLPRAEHRAVLKLFNGSCDYSLSECAEVAKFLGLLQPRSAYNFASHQWNEQQSQRLWEALRDQKVLSRNGFVKEVPDVDAKLREAVETALEQRDANYALKMVWLHHLLTQISTGRKNPAEIVPEFVRLRLQGHCFQGSSLEELLDL</sequence>
<comment type="caution">
    <text evidence="11">The sequence shown here is derived from an EMBL/GenBank/DDBJ whole genome shotgun (WGS) entry which is preliminary data.</text>
</comment>
<organism evidence="11 12">
    <name type="scientific">Durusdinium trenchii</name>
    <dbReference type="NCBI Taxonomy" id="1381693"/>
    <lineage>
        <taxon>Eukaryota</taxon>
        <taxon>Sar</taxon>
        <taxon>Alveolata</taxon>
        <taxon>Dinophyceae</taxon>
        <taxon>Suessiales</taxon>
        <taxon>Symbiodiniaceae</taxon>
        <taxon>Durusdinium</taxon>
    </lineage>
</organism>
<dbReference type="PANTHER" id="PTHR13367">
    <property type="entry name" value="UBIQUITIN THIOESTERASE"/>
    <property type="match status" value="1"/>
</dbReference>
<protein>
    <recommendedName>
        <fullName evidence="2">ubiquitinyl hydrolase 1</fullName>
        <ecNumber evidence="2">3.4.19.12</ecNumber>
    </recommendedName>
</protein>
<keyword evidence="4" id="KW-0833">Ubl conjugation pathway</keyword>
<feature type="region of interest" description="Disordered" evidence="8">
    <location>
        <begin position="2011"/>
        <end position="2031"/>
    </location>
</feature>
<feature type="domain" description="DUF3638" evidence="9">
    <location>
        <begin position="2501"/>
        <end position="2710"/>
    </location>
</feature>
<comment type="catalytic activity">
    <reaction evidence="1">
        <text>Thiol-dependent hydrolysis of ester, thioester, amide, peptide and isopeptide bonds formed by the C-terminal Gly of ubiquitin (a 76-residue protein attached to proteins as an intracellular targeting signal).</text>
        <dbReference type="EC" id="3.4.19.12"/>
    </reaction>
</comment>
<proteinExistence type="predicted"/>
<evidence type="ECO:0000313" key="11">
    <source>
        <dbReference type="EMBL" id="CAK9066792.1"/>
    </source>
</evidence>
<evidence type="ECO:0000256" key="2">
    <source>
        <dbReference type="ARBA" id="ARBA00012759"/>
    </source>
</evidence>
<feature type="compositionally biased region" description="Polar residues" evidence="8">
    <location>
        <begin position="2011"/>
        <end position="2028"/>
    </location>
</feature>
<evidence type="ECO:0000256" key="4">
    <source>
        <dbReference type="ARBA" id="ARBA00022786"/>
    </source>
</evidence>
<dbReference type="Proteomes" id="UP001642464">
    <property type="component" value="Unassembled WGS sequence"/>
</dbReference>
<feature type="domain" description="DUF3645" evidence="10">
    <location>
        <begin position="2857"/>
        <end position="2886"/>
    </location>
</feature>
<feature type="region of interest" description="Disordered" evidence="8">
    <location>
        <begin position="689"/>
        <end position="738"/>
    </location>
</feature>
<evidence type="ECO:0000256" key="1">
    <source>
        <dbReference type="ARBA" id="ARBA00000707"/>
    </source>
</evidence>
<dbReference type="EC" id="3.4.19.12" evidence="2"/>